<sequence>MGTVMDYEVFITLRLHDITVIRCVQQSIERGELVGKLRLKLEVLLRLRTKILQTLPFVYQNCAWSARQDRSQKGGTWQPDNCKLWNGLIQLQLRIAFTLVLLVYRTELTEPDLDLTDLNEIG</sequence>
<dbReference type="Proteomes" id="UP000728185">
    <property type="component" value="Unassembled WGS sequence"/>
</dbReference>
<dbReference type="AlphaFoldDB" id="A0A8E0RUD5"/>
<evidence type="ECO:0000313" key="1">
    <source>
        <dbReference type="EMBL" id="KAA0194036.1"/>
    </source>
</evidence>
<name>A0A8E0RUD5_9TREM</name>
<evidence type="ECO:0000313" key="2">
    <source>
        <dbReference type="Proteomes" id="UP000728185"/>
    </source>
</evidence>
<protein>
    <submittedName>
        <fullName evidence="1">Uncharacterized protein</fullName>
    </submittedName>
</protein>
<accession>A0A8E0RUD5</accession>
<keyword evidence="2" id="KW-1185">Reference proteome</keyword>
<gene>
    <name evidence="1" type="ORF">FBUS_01078</name>
</gene>
<proteinExistence type="predicted"/>
<dbReference type="EMBL" id="LUCM01004650">
    <property type="protein sequence ID" value="KAA0194036.1"/>
    <property type="molecule type" value="Genomic_DNA"/>
</dbReference>
<reference evidence="1" key="1">
    <citation type="submission" date="2019-05" db="EMBL/GenBank/DDBJ databases">
        <title>Annotation for the trematode Fasciolopsis buski.</title>
        <authorList>
            <person name="Choi Y.-J."/>
        </authorList>
    </citation>
    <scope>NUCLEOTIDE SEQUENCE</scope>
    <source>
        <strain evidence="1">HT</strain>
        <tissue evidence="1">Whole worm</tissue>
    </source>
</reference>
<comment type="caution">
    <text evidence="1">The sequence shown here is derived from an EMBL/GenBank/DDBJ whole genome shotgun (WGS) entry which is preliminary data.</text>
</comment>
<organism evidence="1 2">
    <name type="scientific">Fasciolopsis buskii</name>
    <dbReference type="NCBI Taxonomy" id="27845"/>
    <lineage>
        <taxon>Eukaryota</taxon>
        <taxon>Metazoa</taxon>
        <taxon>Spiralia</taxon>
        <taxon>Lophotrochozoa</taxon>
        <taxon>Platyhelminthes</taxon>
        <taxon>Trematoda</taxon>
        <taxon>Digenea</taxon>
        <taxon>Plagiorchiida</taxon>
        <taxon>Echinostomata</taxon>
        <taxon>Echinostomatoidea</taxon>
        <taxon>Fasciolidae</taxon>
        <taxon>Fasciolopsis</taxon>
    </lineage>
</organism>